<dbReference type="GO" id="GO:0006281">
    <property type="term" value="P:DNA repair"/>
    <property type="evidence" value="ECO:0007669"/>
    <property type="project" value="TreeGrafter"/>
</dbReference>
<dbReference type="Gene3D" id="1.10.150.240">
    <property type="entry name" value="Putative phosphatase, domain 2"/>
    <property type="match status" value="1"/>
</dbReference>
<dbReference type="InterPro" id="IPR023214">
    <property type="entry name" value="HAD_sf"/>
</dbReference>
<feature type="non-terminal residue" evidence="1">
    <location>
        <position position="1"/>
    </location>
</feature>
<dbReference type="Pfam" id="PF13419">
    <property type="entry name" value="HAD_2"/>
    <property type="match status" value="1"/>
</dbReference>
<dbReference type="SFLD" id="SFLDS00003">
    <property type="entry name" value="Haloacid_Dehalogenase"/>
    <property type="match status" value="1"/>
</dbReference>
<proteinExistence type="predicted"/>
<gene>
    <name evidence="1" type="ORF">METZ01_LOCUS288619</name>
</gene>
<dbReference type="GO" id="GO:0008967">
    <property type="term" value="F:phosphoglycolate phosphatase activity"/>
    <property type="evidence" value="ECO:0007669"/>
    <property type="project" value="TreeGrafter"/>
</dbReference>
<evidence type="ECO:0000313" key="1">
    <source>
        <dbReference type="EMBL" id="SVC35765.1"/>
    </source>
</evidence>
<dbReference type="PANTHER" id="PTHR43434">
    <property type="entry name" value="PHOSPHOGLYCOLATE PHOSPHATASE"/>
    <property type="match status" value="1"/>
</dbReference>
<dbReference type="InterPro" id="IPR041492">
    <property type="entry name" value="HAD_2"/>
</dbReference>
<dbReference type="InterPro" id="IPR023198">
    <property type="entry name" value="PGP-like_dom2"/>
</dbReference>
<name>A0A382LIV0_9ZZZZ</name>
<organism evidence="1">
    <name type="scientific">marine metagenome</name>
    <dbReference type="NCBI Taxonomy" id="408172"/>
    <lineage>
        <taxon>unclassified sequences</taxon>
        <taxon>metagenomes</taxon>
        <taxon>ecological metagenomes</taxon>
    </lineage>
</organism>
<protein>
    <recommendedName>
        <fullName evidence="2">Haloacid dehalogenase-like hydrolase</fullName>
    </recommendedName>
</protein>
<dbReference type="PANTHER" id="PTHR43434:SF1">
    <property type="entry name" value="PHOSPHOGLYCOLATE PHOSPHATASE"/>
    <property type="match status" value="1"/>
</dbReference>
<accession>A0A382LIV0</accession>
<reference evidence="1" key="1">
    <citation type="submission" date="2018-05" db="EMBL/GenBank/DDBJ databases">
        <authorList>
            <person name="Lanie J.A."/>
            <person name="Ng W.-L."/>
            <person name="Kazmierczak K.M."/>
            <person name="Andrzejewski T.M."/>
            <person name="Davidsen T.M."/>
            <person name="Wayne K.J."/>
            <person name="Tettelin H."/>
            <person name="Glass J.I."/>
            <person name="Rusch D."/>
            <person name="Podicherti R."/>
            <person name="Tsui H.-C.T."/>
            <person name="Winkler M.E."/>
        </authorList>
    </citation>
    <scope>NUCLEOTIDE SEQUENCE</scope>
</reference>
<dbReference type="GO" id="GO:0005829">
    <property type="term" value="C:cytosol"/>
    <property type="evidence" value="ECO:0007669"/>
    <property type="project" value="TreeGrafter"/>
</dbReference>
<evidence type="ECO:0008006" key="2">
    <source>
        <dbReference type="Google" id="ProtNLM"/>
    </source>
</evidence>
<dbReference type="InterPro" id="IPR050155">
    <property type="entry name" value="HAD-like_hydrolase_sf"/>
</dbReference>
<dbReference type="Gene3D" id="3.40.50.1000">
    <property type="entry name" value="HAD superfamily/HAD-like"/>
    <property type="match status" value="1"/>
</dbReference>
<dbReference type="InterPro" id="IPR036412">
    <property type="entry name" value="HAD-like_sf"/>
</dbReference>
<dbReference type="EMBL" id="UINC01086892">
    <property type="protein sequence ID" value="SVC35765.1"/>
    <property type="molecule type" value="Genomic_DNA"/>
</dbReference>
<dbReference type="SUPFAM" id="SSF56784">
    <property type="entry name" value="HAD-like"/>
    <property type="match status" value="1"/>
</dbReference>
<sequence>VRLVLFDIDGTLVSTGGAGIKAFGEAFEAAFGVVNATAKIKFAGRTDYSLFRELCQRNGVGHTPENRESFFSHYLRLVDSHLDTNKGGPFPGVVRLLDDLAVLPDAPVLGLLTGNIREGAKRKLGAYGLWDRFALGGFSDDDEDRNLIAAAAAAKGSEYLERKLEGLEIVVIGDTPRDIACGKHIGARTVGVATGGATLEALQACEPDWAVADLTQLSAVELCWG</sequence>
<dbReference type="AlphaFoldDB" id="A0A382LIV0"/>
<dbReference type="SFLD" id="SFLDG01129">
    <property type="entry name" value="C1.5:_HAD__Beta-PGM__Phosphata"/>
    <property type="match status" value="1"/>
</dbReference>